<evidence type="ECO:0000313" key="1">
    <source>
        <dbReference type="EMBL" id="KAI3777058.1"/>
    </source>
</evidence>
<dbReference type="EMBL" id="CM042032">
    <property type="protein sequence ID" value="KAI3777058.1"/>
    <property type="molecule type" value="Genomic_DNA"/>
</dbReference>
<dbReference type="Proteomes" id="UP001056120">
    <property type="component" value="Linkage Group LG15"/>
</dbReference>
<keyword evidence="2" id="KW-1185">Reference proteome</keyword>
<sequence length="175" mass="19846">MVLMFPVRHASFGPRLFLVIHLLLDPVPPHVPNLLRGPLTSKPFGFPPLQPCNPHRHVVSLAGILSVVSNPWNLVNNLYLLRGLRVPVLGSYHRSPERVFSVHEQLPDGFTRVQRNLPYWGSSASLQESHLRRRKKKKVAFSPDHRDNVGVKGDDVPDPLEADRIGCREIKDRDI</sequence>
<comment type="caution">
    <text evidence="1">The sequence shown here is derived from an EMBL/GenBank/DDBJ whole genome shotgun (WGS) entry which is preliminary data.</text>
</comment>
<gene>
    <name evidence="1" type="ORF">L1987_46852</name>
</gene>
<reference evidence="2" key="1">
    <citation type="journal article" date="2022" name="Mol. Ecol. Resour.">
        <title>The genomes of chicory, endive, great burdock and yacon provide insights into Asteraceae palaeo-polyploidization history and plant inulin production.</title>
        <authorList>
            <person name="Fan W."/>
            <person name="Wang S."/>
            <person name="Wang H."/>
            <person name="Wang A."/>
            <person name="Jiang F."/>
            <person name="Liu H."/>
            <person name="Zhao H."/>
            <person name="Xu D."/>
            <person name="Zhang Y."/>
        </authorList>
    </citation>
    <scope>NUCLEOTIDE SEQUENCE [LARGE SCALE GENOMIC DNA]</scope>
    <source>
        <strain evidence="2">cv. Yunnan</strain>
    </source>
</reference>
<reference evidence="1 2" key="2">
    <citation type="journal article" date="2022" name="Mol. Ecol. Resour.">
        <title>The genomes of chicory, endive, great burdock and yacon provide insights into Asteraceae paleo-polyploidization history and plant inulin production.</title>
        <authorList>
            <person name="Fan W."/>
            <person name="Wang S."/>
            <person name="Wang H."/>
            <person name="Wang A."/>
            <person name="Jiang F."/>
            <person name="Liu H."/>
            <person name="Zhao H."/>
            <person name="Xu D."/>
            <person name="Zhang Y."/>
        </authorList>
    </citation>
    <scope>NUCLEOTIDE SEQUENCE [LARGE SCALE GENOMIC DNA]</scope>
    <source>
        <strain evidence="2">cv. Yunnan</strain>
        <tissue evidence="1">Leaves</tissue>
    </source>
</reference>
<protein>
    <submittedName>
        <fullName evidence="1">Uncharacterized protein</fullName>
    </submittedName>
</protein>
<name>A0ACB9G1I6_9ASTR</name>
<accession>A0ACB9G1I6</accession>
<evidence type="ECO:0000313" key="2">
    <source>
        <dbReference type="Proteomes" id="UP001056120"/>
    </source>
</evidence>
<proteinExistence type="predicted"/>
<organism evidence="1 2">
    <name type="scientific">Smallanthus sonchifolius</name>
    <dbReference type="NCBI Taxonomy" id="185202"/>
    <lineage>
        <taxon>Eukaryota</taxon>
        <taxon>Viridiplantae</taxon>
        <taxon>Streptophyta</taxon>
        <taxon>Embryophyta</taxon>
        <taxon>Tracheophyta</taxon>
        <taxon>Spermatophyta</taxon>
        <taxon>Magnoliopsida</taxon>
        <taxon>eudicotyledons</taxon>
        <taxon>Gunneridae</taxon>
        <taxon>Pentapetalae</taxon>
        <taxon>asterids</taxon>
        <taxon>campanulids</taxon>
        <taxon>Asterales</taxon>
        <taxon>Asteraceae</taxon>
        <taxon>Asteroideae</taxon>
        <taxon>Heliantheae alliance</taxon>
        <taxon>Millerieae</taxon>
        <taxon>Smallanthus</taxon>
    </lineage>
</organism>